<dbReference type="CDD" id="cd06179">
    <property type="entry name" value="MFS_TRI12_like"/>
    <property type="match status" value="1"/>
</dbReference>
<dbReference type="HOGENOM" id="CLU_000960_25_2_1"/>
<dbReference type="VEuPathDB" id="FungiDB:Z517_03769"/>
<evidence type="ECO:0000313" key="9">
    <source>
        <dbReference type="Proteomes" id="UP000053029"/>
    </source>
</evidence>
<organism evidence="8 9">
    <name type="scientific">Fonsecaea pedrosoi CBS 271.37</name>
    <dbReference type="NCBI Taxonomy" id="1442368"/>
    <lineage>
        <taxon>Eukaryota</taxon>
        <taxon>Fungi</taxon>
        <taxon>Dikarya</taxon>
        <taxon>Ascomycota</taxon>
        <taxon>Pezizomycotina</taxon>
        <taxon>Eurotiomycetes</taxon>
        <taxon>Chaetothyriomycetidae</taxon>
        <taxon>Chaetothyriales</taxon>
        <taxon>Herpotrichiellaceae</taxon>
        <taxon>Fonsecaea</taxon>
    </lineage>
</organism>
<feature type="transmembrane region" description="Helical" evidence="6">
    <location>
        <begin position="276"/>
        <end position="296"/>
    </location>
</feature>
<dbReference type="PANTHER" id="PTHR23501:SF109">
    <property type="entry name" value="MAJOR FACILITATOR SUPERFAMILY (MFS) PROFILE DOMAIN-CONTAINING PROTEIN-RELATED"/>
    <property type="match status" value="1"/>
</dbReference>
<gene>
    <name evidence="8" type="ORF">Z517_03769</name>
</gene>
<feature type="transmembrane region" description="Helical" evidence="6">
    <location>
        <begin position="172"/>
        <end position="195"/>
    </location>
</feature>
<dbReference type="InterPro" id="IPR010573">
    <property type="entry name" value="MFS_Str1/Tri12-like"/>
</dbReference>
<keyword evidence="9" id="KW-1185">Reference proteome</keyword>
<dbReference type="SUPFAM" id="SSF103473">
    <property type="entry name" value="MFS general substrate transporter"/>
    <property type="match status" value="1"/>
</dbReference>
<keyword evidence="3 6" id="KW-0812">Transmembrane</keyword>
<feature type="transmembrane region" description="Helical" evidence="6">
    <location>
        <begin position="354"/>
        <end position="371"/>
    </location>
</feature>
<comment type="subcellular location">
    <subcellularLocation>
        <location evidence="1">Membrane</location>
        <topology evidence="1">Multi-pass membrane protein</topology>
    </subcellularLocation>
</comment>
<evidence type="ECO:0000256" key="1">
    <source>
        <dbReference type="ARBA" id="ARBA00004141"/>
    </source>
</evidence>
<evidence type="ECO:0000256" key="5">
    <source>
        <dbReference type="ARBA" id="ARBA00023136"/>
    </source>
</evidence>
<accession>A0A0D2HJC1</accession>
<feature type="transmembrane region" description="Helical" evidence="6">
    <location>
        <begin position="383"/>
        <end position="405"/>
    </location>
</feature>
<feature type="transmembrane region" description="Helical" evidence="6">
    <location>
        <begin position="86"/>
        <end position="104"/>
    </location>
</feature>
<dbReference type="InterPro" id="IPR020846">
    <property type="entry name" value="MFS_dom"/>
</dbReference>
<feature type="transmembrane region" description="Helical" evidence="6">
    <location>
        <begin position="317"/>
        <end position="334"/>
    </location>
</feature>
<dbReference type="InterPro" id="IPR053791">
    <property type="entry name" value="MFS_Tri12-like"/>
</dbReference>
<feature type="transmembrane region" description="Helical" evidence="6">
    <location>
        <begin position="411"/>
        <end position="431"/>
    </location>
</feature>
<dbReference type="InterPro" id="IPR005829">
    <property type="entry name" value="Sugar_transporter_CS"/>
</dbReference>
<evidence type="ECO:0000256" key="4">
    <source>
        <dbReference type="ARBA" id="ARBA00022989"/>
    </source>
</evidence>
<dbReference type="EMBL" id="KN846970">
    <property type="protein sequence ID" value="KIW84519.1"/>
    <property type="molecule type" value="Genomic_DNA"/>
</dbReference>
<proteinExistence type="predicted"/>
<evidence type="ECO:0000256" key="2">
    <source>
        <dbReference type="ARBA" id="ARBA00022448"/>
    </source>
</evidence>
<dbReference type="PROSITE" id="PS00216">
    <property type="entry name" value="SUGAR_TRANSPORT_1"/>
    <property type="match status" value="1"/>
</dbReference>
<dbReference type="RefSeq" id="XP_013288327.1">
    <property type="nucleotide sequence ID" value="XM_013432873.1"/>
</dbReference>
<evidence type="ECO:0000313" key="8">
    <source>
        <dbReference type="EMBL" id="KIW84519.1"/>
    </source>
</evidence>
<dbReference type="Gene3D" id="1.20.1250.20">
    <property type="entry name" value="MFS general substrate transporter like domains"/>
    <property type="match status" value="2"/>
</dbReference>
<reference evidence="8 9" key="1">
    <citation type="submission" date="2015-01" db="EMBL/GenBank/DDBJ databases">
        <title>The Genome Sequence of Fonsecaea pedrosoi CBS 271.37.</title>
        <authorList>
            <consortium name="The Broad Institute Genomics Platform"/>
            <person name="Cuomo C."/>
            <person name="de Hoog S."/>
            <person name="Gorbushina A."/>
            <person name="Stielow B."/>
            <person name="Teixiera M."/>
            <person name="Abouelleil A."/>
            <person name="Chapman S.B."/>
            <person name="Priest M."/>
            <person name="Young S.K."/>
            <person name="Wortman J."/>
            <person name="Nusbaum C."/>
            <person name="Birren B."/>
        </authorList>
    </citation>
    <scope>NUCLEOTIDE SEQUENCE [LARGE SCALE GENOMIC DNA]</scope>
    <source>
        <strain evidence="8 9">CBS 271.37</strain>
    </source>
</reference>
<dbReference type="GO" id="GO:0022857">
    <property type="term" value="F:transmembrane transporter activity"/>
    <property type="evidence" value="ECO:0007669"/>
    <property type="project" value="InterPro"/>
</dbReference>
<dbReference type="PROSITE" id="PS50850">
    <property type="entry name" value="MFS"/>
    <property type="match status" value="1"/>
</dbReference>
<evidence type="ECO:0000259" key="7">
    <source>
        <dbReference type="PROSITE" id="PS50850"/>
    </source>
</evidence>
<feature type="transmembrane region" description="Helical" evidence="6">
    <location>
        <begin position="533"/>
        <end position="556"/>
    </location>
</feature>
<dbReference type="Pfam" id="PF06609">
    <property type="entry name" value="TRI12"/>
    <property type="match status" value="1"/>
</dbReference>
<feature type="transmembrane region" description="Helical" evidence="6">
    <location>
        <begin position="116"/>
        <end position="134"/>
    </location>
</feature>
<dbReference type="PANTHER" id="PTHR23501">
    <property type="entry name" value="MAJOR FACILITATOR SUPERFAMILY"/>
    <property type="match status" value="1"/>
</dbReference>
<sequence length="587" mass="62600">MDEDKIARPVEVNSVGEQHIAIQTETFAIDEGALGNNLPKHYYRSVGFIGTVIALALGSISNLLGWSLPSNSLAIINADIGPSKNITWVALAYTLGLSVGFLIIGRLSDIFGRRWFFIGGNAFSLVGSIIGATASRVDSLIGANILNGLGGAVQISFTVAISELVPNKHRPLWISGIFLSPIEFAGFGPVIAQTLAEKTAAGWRWSYYLNIIVTGLAVILFFFCYHPPSFRQLHLDRSTRRQLARQDFVGLFLFTGGLIIFLMGLSWGGILYPWKSAHVIASIVVGFVVLVIFVVYDAKFHKGDALLPMRLFKYRGYLAMVLTAMVGSCVYYSMTVLWPQQISYLFGGSPTHRGWLACVVGASFFIGQIIGGPMCRWIPQSRWLMVGATLVLLAFSAAMITVGPGQESKGIGILFIACLTVGIVETCALALAPLPLPTEDIGVALGALGSIRSSGASVATAIYTTILSNKLSDFTGPRVTQAALAAGLPQDSLSALLTSLASGDLSGVQGMNPTITAAVAAATASAAADAFKYVWYAVVAFACVAVIAACFTVNYGDFMTDEVARKMHGRIVGEKKEEGLPEKDQEA</sequence>
<evidence type="ECO:0000256" key="6">
    <source>
        <dbReference type="SAM" id="Phobius"/>
    </source>
</evidence>
<dbReference type="GeneID" id="25303259"/>
<keyword evidence="5 6" id="KW-0472">Membrane</keyword>
<dbReference type="InterPro" id="IPR036259">
    <property type="entry name" value="MFS_trans_sf"/>
</dbReference>
<name>A0A0D2HJC1_9EURO</name>
<feature type="domain" description="Major facilitator superfamily (MFS) profile" evidence="7">
    <location>
        <begin position="51"/>
        <end position="506"/>
    </location>
</feature>
<protein>
    <submittedName>
        <fullName evidence="8">Unplaced genomic scaffold supercont1.2, whole genome shotgun sequence</fullName>
    </submittedName>
</protein>
<dbReference type="GO" id="GO:0005886">
    <property type="term" value="C:plasma membrane"/>
    <property type="evidence" value="ECO:0007669"/>
    <property type="project" value="TreeGrafter"/>
</dbReference>
<keyword evidence="2" id="KW-0813">Transport</keyword>
<feature type="transmembrane region" description="Helical" evidence="6">
    <location>
        <begin position="140"/>
        <end position="160"/>
    </location>
</feature>
<feature type="transmembrane region" description="Helical" evidence="6">
    <location>
        <begin position="207"/>
        <end position="227"/>
    </location>
</feature>
<dbReference type="AlphaFoldDB" id="A0A0D2HJC1"/>
<evidence type="ECO:0000256" key="3">
    <source>
        <dbReference type="ARBA" id="ARBA00022692"/>
    </source>
</evidence>
<keyword evidence="4 6" id="KW-1133">Transmembrane helix</keyword>
<feature type="transmembrane region" description="Helical" evidence="6">
    <location>
        <begin position="248"/>
        <end position="270"/>
    </location>
</feature>
<dbReference type="OrthoDB" id="2587356at2759"/>
<dbReference type="Proteomes" id="UP000053029">
    <property type="component" value="Unassembled WGS sequence"/>
</dbReference>
<feature type="transmembrane region" description="Helical" evidence="6">
    <location>
        <begin position="46"/>
        <end position="66"/>
    </location>
</feature>
<feature type="transmembrane region" description="Helical" evidence="6">
    <location>
        <begin position="443"/>
        <end position="466"/>
    </location>
</feature>